<accession>G8WPA3</accession>
<keyword evidence="1" id="KW-1133">Transmembrane helix</keyword>
<keyword evidence="1" id="KW-0812">Transmembrane</keyword>
<evidence type="ECO:0000313" key="2">
    <source>
        <dbReference type="EMBL" id="AEW94605.1"/>
    </source>
</evidence>
<proteinExistence type="predicted"/>
<dbReference type="OrthoDB" id="9940588at2"/>
<organism evidence="2 3">
    <name type="scientific">Streptantibioticus cattleyicolor (strain ATCC 35852 / DSM 46488 / JCM 4925 / NBRC 14057 / NRRL 8057)</name>
    <name type="common">Streptomyces cattleya</name>
    <dbReference type="NCBI Taxonomy" id="1003195"/>
    <lineage>
        <taxon>Bacteria</taxon>
        <taxon>Bacillati</taxon>
        <taxon>Actinomycetota</taxon>
        <taxon>Actinomycetes</taxon>
        <taxon>Kitasatosporales</taxon>
        <taxon>Streptomycetaceae</taxon>
        <taxon>Streptantibioticus</taxon>
    </lineage>
</organism>
<dbReference type="PATRIC" id="fig|1003195.11.peg.3765"/>
<evidence type="ECO:0000313" key="3">
    <source>
        <dbReference type="Proteomes" id="UP000007842"/>
    </source>
</evidence>
<dbReference type="EMBL" id="CP003219">
    <property type="protein sequence ID" value="AEW94605.1"/>
    <property type="molecule type" value="Genomic_DNA"/>
</dbReference>
<evidence type="ECO:0000256" key="1">
    <source>
        <dbReference type="SAM" id="Phobius"/>
    </source>
</evidence>
<dbReference type="KEGG" id="sct:SCAT_2251"/>
<dbReference type="STRING" id="1003195.SCATT_22340"/>
<dbReference type="Proteomes" id="UP000007842">
    <property type="component" value="Chromosome"/>
</dbReference>
<keyword evidence="1" id="KW-0472">Membrane</keyword>
<dbReference type="AlphaFoldDB" id="F8K0N5"/>
<keyword evidence="3" id="KW-1185">Reference proteome</keyword>
<reference evidence="3" key="1">
    <citation type="submission" date="2011-12" db="EMBL/GenBank/DDBJ databases">
        <title>Complete genome sequence of Streptomyces cattleya strain DSM 46488.</title>
        <authorList>
            <person name="Ou H.-Y."/>
            <person name="Li P."/>
            <person name="Zhao C."/>
            <person name="O'Hagan D."/>
            <person name="Deng Z."/>
        </authorList>
    </citation>
    <scope>NUCLEOTIDE SEQUENCE [LARGE SCALE GENOMIC DNA]</scope>
    <source>
        <strain evidence="3">ATCC 35852 / DSM 46488 / JCM 4925 / NBRC 14057 / NRRL 8057</strain>
    </source>
</reference>
<protein>
    <submittedName>
        <fullName evidence="2">Uncharacterized protein</fullName>
    </submittedName>
</protein>
<dbReference type="HOGENOM" id="CLU_2939990_0_0_11"/>
<feature type="transmembrane region" description="Helical" evidence="1">
    <location>
        <begin position="37"/>
        <end position="58"/>
    </location>
</feature>
<name>F8K0N5_STREN</name>
<gene>
    <name evidence="2" type="ordered locus">SCATT_22340</name>
</gene>
<sequence length="72" mass="7659">MRLPKLPKPRIPQIPRSTASDIVDVAGLGCLEGAAWWWQPIVGLVVLGLALLLVGWVIGYEPAAQGDETPSA</sequence>
<accession>F8K0N5</accession>
<dbReference type="RefSeq" id="WP_014142997.1">
    <property type="nucleotide sequence ID" value="NC_016111.1"/>
</dbReference>
<dbReference type="KEGG" id="scy:SCATT_22340"/>